<feature type="chain" id="PRO_5013546806" description="OmpW family protein" evidence="2">
    <location>
        <begin position="31"/>
        <end position="210"/>
    </location>
</feature>
<proteinExistence type="predicted"/>
<keyword evidence="2" id="KW-0732">Signal</keyword>
<dbReference type="InterPro" id="IPR011250">
    <property type="entry name" value="OMP/PagP_B-barrel"/>
</dbReference>
<dbReference type="Gene3D" id="2.40.160.20">
    <property type="match status" value="1"/>
</dbReference>
<feature type="signal peptide" evidence="2">
    <location>
        <begin position="1"/>
        <end position="30"/>
    </location>
</feature>
<dbReference type="Pfam" id="PF03922">
    <property type="entry name" value="OmpW"/>
    <property type="match status" value="1"/>
</dbReference>
<dbReference type="OrthoDB" id="9807574at2"/>
<evidence type="ECO:0000256" key="1">
    <source>
        <dbReference type="ARBA" id="ARBA00004442"/>
    </source>
</evidence>
<keyword evidence="4" id="KW-1185">Reference proteome</keyword>
<dbReference type="PANTHER" id="PTHR36920">
    <property type="match status" value="1"/>
</dbReference>
<comment type="subcellular location">
    <subcellularLocation>
        <location evidence="1">Cell outer membrane</location>
    </subcellularLocation>
</comment>
<gene>
    <name evidence="3" type="ORF">CS062_04120</name>
</gene>
<reference evidence="3 4" key="1">
    <citation type="submission" date="2017-11" db="EMBL/GenBank/DDBJ databases">
        <title>Draft genome sequence of Mitsuaria sp. HWN-4.</title>
        <authorList>
            <person name="Gundlapally S.R."/>
        </authorList>
    </citation>
    <scope>NUCLEOTIDE SEQUENCE [LARGE SCALE GENOMIC DNA]</scope>
    <source>
        <strain evidence="3 4">HWN-4</strain>
    </source>
</reference>
<evidence type="ECO:0000313" key="4">
    <source>
        <dbReference type="Proteomes" id="UP000231501"/>
    </source>
</evidence>
<dbReference type="InterPro" id="IPR005618">
    <property type="entry name" value="OMPW"/>
</dbReference>
<dbReference type="GO" id="GO:0009279">
    <property type="term" value="C:cell outer membrane"/>
    <property type="evidence" value="ECO:0007669"/>
    <property type="project" value="UniProtKB-SubCell"/>
</dbReference>
<evidence type="ECO:0000256" key="2">
    <source>
        <dbReference type="SAM" id="SignalP"/>
    </source>
</evidence>
<accession>A0A2G9CDX0</accession>
<comment type="caution">
    <text evidence="3">The sequence shown here is derived from an EMBL/GenBank/DDBJ whole genome shotgun (WGS) entry which is preliminary data.</text>
</comment>
<name>A0A2G9CDX0_9BURK</name>
<dbReference type="AlphaFoldDB" id="A0A2G9CDX0"/>
<sequence length="210" mass="22723">MSRIPTPTRLSVAAAALAALMTGAALPVQAQGDTWVFRARAVNIDPADKDKTGLGLSLSRKTIPEVDISTFLTPNLAAELILTVPQRHTLRSNGVRIGTVKHLPPTLTLQYHFNPAGQFRPYVGAGLNYTRFSSARFEPAVQAALAPSIKKQSVGLAVQAGFDLMLDQQWSINLDIKKLRMDTDVRSQGTSVGKFKIDPLLVGVGLGYRF</sequence>
<organism evidence="3 4">
    <name type="scientific">Roseateles chitinivorans</name>
    <dbReference type="NCBI Taxonomy" id="2917965"/>
    <lineage>
        <taxon>Bacteria</taxon>
        <taxon>Pseudomonadati</taxon>
        <taxon>Pseudomonadota</taxon>
        <taxon>Betaproteobacteria</taxon>
        <taxon>Burkholderiales</taxon>
        <taxon>Sphaerotilaceae</taxon>
        <taxon>Roseateles</taxon>
    </lineage>
</organism>
<dbReference type="RefSeq" id="WP_099860220.1">
    <property type="nucleotide sequence ID" value="NZ_PEOG01000009.1"/>
</dbReference>
<dbReference type="EMBL" id="PEOG01000009">
    <property type="protein sequence ID" value="PIM54575.1"/>
    <property type="molecule type" value="Genomic_DNA"/>
</dbReference>
<evidence type="ECO:0008006" key="5">
    <source>
        <dbReference type="Google" id="ProtNLM"/>
    </source>
</evidence>
<protein>
    <recommendedName>
        <fullName evidence="5">OmpW family protein</fullName>
    </recommendedName>
</protein>
<evidence type="ECO:0000313" key="3">
    <source>
        <dbReference type="EMBL" id="PIM54575.1"/>
    </source>
</evidence>
<dbReference type="GO" id="GO:0055085">
    <property type="term" value="P:transmembrane transport"/>
    <property type="evidence" value="ECO:0007669"/>
    <property type="project" value="TreeGrafter"/>
</dbReference>
<dbReference type="Proteomes" id="UP000231501">
    <property type="component" value="Unassembled WGS sequence"/>
</dbReference>
<dbReference type="PANTHER" id="PTHR36920:SF1">
    <property type="entry name" value="OUTER MEMBRANE PROTEIN W"/>
    <property type="match status" value="1"/>
</dbReference>
<dbReference type="SUPFAM" id="SSF56925">
    <property type="entry name" value="OMPA-like"/>
    <property type="match status" value="1"/>
</dbReference>